<dbReference type="GO" id="GO:0005829">
    <property type="term" value="C:cytosol"/>
    <property type="evidence" value="ECO:0007669"/>
    <property type="project" value="TreeGrafter"/>
</dbReference>
<dbReference type="InterPro" id="IPR036676">
    <property type="entry name" value="PurM-like_C_sf"/>
</dbReference>
<evidence type="ECO:0000313" key="15">
    <source>
        <dbReference type="Proteomes" id="UP000176221"/>
    </source>
</evidence>
<comment type="pathway">
    <text evidence="1">Purine metabolism; IMP biosynthesis via de novo pathway; 5-amino-1-(5-phospho-D-ribosyl)imidazole from N(2)-formyl-N(1)-(5-phospho-D-ribosyl)glycinamide: step 2/2.</text>
</comment>
<comment type="catalytic activity">
    <reaction evidence="11">
        <text>2-formamido-N(1)-(5-O-phospho-beta-D-ribosyl)acetamidine + ATP = 5-amino-1-(5-phospho-beta-D-ribosyl)imidazole + ADP + phosphate + H(+)</text>
        <dbReference type="Rhea" id="RHEA:23032"/>
        <dbReference type="ChEBI" id="CHEBI:15378"/>
        <dbReference type="ChEBI" id="CHEBI:30616"/>
        <dbReference type="ChEBI" id="CHEBI:43474"/>
        <dbReference type="ChEBI" id="CHEBI:137981"/>
        <dbReference type="ChEBI" id="CHEBI:147287"/>
        <dbReference type="ChEBI" id="CHEBI:456216"/>
        <dbReference type="EC" id="6.3.3.1"/>
    </reaction>
</comment>
<dbReference type="PANTHER" id="PTHR10520:SF12">
    <property type="entry name" value="TRIFUNCTIONAL PURINE BIOSYNTHETIC PROTEIN ADENOSINE-3"/>
    <property type="match status" value="1"/>
</dbReference>
<evidence type="ECO:0000256" key="8">
    <source>
        <dbReference type="ARBA" id="ARBA00031908"/>
    </source>
</evidence>
<keyword evidence="6" id="KW-0547">Nucleotide-binding</keyword>
<comment type="similarity">
    <text evidence="2">Belongs to the AIR synthase family.</text>
</comment>
<evidence type="ECO:0000313" key="14">
    <source>
        <dbReference type="EMBL" id="OHA32247.1"/>
    </source>
</evidence>
<dbReference type="EMBL" id="MHRX01000050">
    <property type="protein sequence ID" value="OHA32247.1"/>
    <property type="molecule type" value="Genomic_DNA"/>
</dbReference>
<evidence type="ECO:0000259" key="12">
    <source>
        <dbReference type="Pfam" id="PF00586"/>
    </source>
</evidence>
<dbReference type="AlphaFoldDB" id="A0A1G2N7W2"/>
<gene>
    <name evidence="14" type="ORF">A2928_01170</name>
</gene>
<dbReference type="GO" id="GO:0006189">
    <property type="term" value="P:'de novo' IMP biosynthetic process"/>
    <property type="evidence" value="ECO:0007669"/>
    <property type="project" value="UniProtKB-UniPathway"/>
</dbReference>
<comment type="caution">
    <text evidence="14">The sequence shown here is derived from an EMBL/GenBank/DDBJ whole genome shotgun (WGS) entry which is preliminary data.</text>
</comment>
<evidence type="ECO:0000256" key="10">
    <source>
        <dbReference type="ARBA" id="ARBA00033093"/>
    </source>
</evidence>
<accession>A0A1G2N7W2</accession>
<dbReference type="Proteomes" id="UP000176221">
    <property type="component" value="Unassembled WGS sequence"/>
</dbReference>
<dbReference type="GO" id="GO:0004637">
    <property type="term" value="F:phosphoribosylamine-glycine ligase activity"/>
    <property type="evidence" value="ECO:0007669"/>
    <property type="project" value="TreeGrafter"/>
</dbReference>
<evidence type="ECO:0000256" key="6">
    <source>
        <dbReference type="ARBA" id="ARBA00022741"/>
    </source>
</evidence>
<dbReference type="UniPathway" id="UPA00074">
    <property type="reaction ID" value="UER00129"/>
</dbReference>
<evidence type="ECO:0000256" key="7">
    <source>
        <dbReference type="ARBA" id="ARBA00022840"/>
    </source>
</evidence>
<dbReference type="STRING" id="1802319.A2928_01170"/>
<evidence type="ECO:0000256" key="2">
    <source>
        <dbReference type="ARBA" id="ARBA00010280"/>
    </source>
</evidence>
<sequence length="379" mass="40978">MNMTYAGTGVNYDAMDPFKLMAQLAARETAGNIARLNGGEFREFEPSRGESAYLIEADESYIAHVEEGLGTKNLVADAMYALTGKSYYDQIAQCTVAMIVNDLVTLGALPLSVAMHLAVGTSDWFNDEKRTGDLVAGWKNACNLARCVWGGGETPTLKGVVVPRAVVLSGSAIGIVKPKGRLIAGPIKHGDAIVIIESSGIHANGLTLARKIGERIDPCPREFGKHSVPTIYQKRLPNGRTYGETLLDPTHIYVGLVEDCLDAGVDIHYAVNVTGHGWRKLMRATQPFAYVIETLPTQLPIFDFLQQHGPVDDTEAYGNLNMGAGFALYVAEAEAHKVIDVVKKLGLRAFVAGHIEEGDKKVVIKPKGIEFQGETLAVR</sequence>
<evidence type="ECO:0000256" key="1">
    <source>
        <dbReference type="ARBA" id="ARBA00004686"/>
    </source>
</evidence>
<evidence type="ECO:0000256" key="11">
    <source>
        <dbReference type="ARBA" id="ARBA00049057"/>
    </source>
</evidence>
<dbReference type="SUPFAM" id="SSF55326">
    <property type="entry name" value="PurM N-terminal domain-like"/>
    <property type="match status" value="1"/>
</dbReference>
<name>A0A1G2N7W2_9BACT</name>
<dbReference type="EC" id="6.3.3.1" evidence="3"/>
<dbReference type="InterPro" id="IPR004733">
    <property type="entry name" value="PurM_cligase"/>
</dbReference>
<feature type="domain" description="PurM-like N-terminal" evidence="12">
    <location>
        <begin position="62"/>
        <end position="176"/>
    </location>
</feature>
<dbReference type="Gene3D" id="3.90.650.10">
    <property type="entry name" value="PurM-like C-terminal domain"/>
    <property type="match status" value="1"/>
</dbReference>
<dbReference type="InterPro" id="IPR016188">
    <property type="entry name" value="PurM-like_N"/>
</dbReference>
<evidence type="ECO:0000256" key="3">
    <source>
        <dbReference type="ARBA" id="ARBA00013047"/>
    </source>
</evidence>
<dbReference type="Gene3D" id="3.30.1330.10">
    <property type="entry name" value="PurM-like, N-terminal domain"/>
    <property type="match status" value="1"/>
</dbReference>
<dbReference type="GO" id="GO:0004641">
    <property type="term" value="F:phosphoribosylformylglycinamidine cyclo-ligase activity"/>
    <property type="evidence" value="ECO:0007669"/>
    <property type="project" value="UniProtKB-EC"/>
</dbReference>
<dbReference type="PANTHER" id="PTHR10520">
    <property type="entry name" value="TRIFUNCTIONAL PURINE BIOSYNTHETIC PROTEIN ADENOSINE-3-RELATED"/>
    <property type="match status" value="1"/>
</dbReference>
<keyword evidence="5" id="KW-0436">Ligase</keyword>
<dbReference type="Pfam" id="PF00586">
    <property type="entry name" value="AIRS"/>
    <property type="match status" value="1"/>
</dbReference>
<organism evidence="14 15">
    <name type="scientific">Candidatus Taylorbacteria bacterium RIFCSPLOWO2_01_FULL_45_15b</name>
    <dbReference type="NCBI Taxonomy" id="1802319"/>
    <lineage>
        <taxon>Bacteria</taxon>
        <taxon>Candidatus Tayloriibacteriota</taxon>
    </lineage>
</organism>
<dbReference type="SUPFAM" id="SSF56042">
    <property type="entry name" value="PurM C-terminal domain-like"/>
    <property type="match status" value="1"/>
</dbReference>
<dbReference type="GO" id="GO:0005524">
    <property type="term" value="F:ATP binding"/>
    <property type="evidence" value="ECO:0007669"/>
    <property type="project" value="UniProtKB-KW"/>
</dbReference>
<dbReference type="InterPro" id="IPR010918">
    <property type="entry name" value="PurM-like_C_dom"/>
</dbReference>
<protein>
    <recommendedName>
        <fullName evidence="4">Phosphoribosylformylglycinamidine cyclo-ligase</fullName>
        <ecNumber evidence="3">6.3.3.1</ecNumber>
    </recommendedName>
    <alternativeName>
        <fullName evidence="9">AIR synthase</fullName>
    </alternativeName>
    <alternativeName>
        <fullName evidence="10">AIRS</fullName>
    </alternativeName>
    <alternativeName>
        <fullName evidence="8">Phosphoribosyl-aminoimidazole synthetase</fullName>
    </alternativeName>
</protein>
<keyword evidence="7" id="KW-0067">ATP-binding</keyword>
<evidence type="ECO:0000259" key="13">
    <source>
        <dbReference type="Pfam" id="PF02769"/>
    </source>
</evidence>
<reference evidence="14 15" key="1">
    <citation type="journal article" date="2016" name="Nat. Commun.">
        <title>Thousands of microbial genomes shed light on interconnected biogeochemical processes in an aquifer system.</title>
        <authorList>
            <person name="Anantharaman K."/>
            <person name="Brown C.T."/>
            <person name="Hug L.A."/>
            <person name="Sharon I."/>
            <person name="Castelle C.J."/>
            <person name="Probst A.J."/>
            <person name="Thomas B.C."/>
            <person name="Singh A."/>
            <person name="Wilkins M.J."/>
            <person name="Karaoz U."/>
            <person name="Brodie E.L."/>
            <person name="Williams K.H."/>
            <person name="Hubbard S.S."/>
            <person name="Banfield J.F."/>
        </authorList>
    </citation>
    <scope>NUCLEOTIDE SEQUENCE [LARGE SCALE GENOMIC DNA]</scope>
</reference>
<dbReference type="Pfam" id="PF02769">
    <property type="entry name" value="AIRS_C"/>
    <property type="match status" value="1"/>
</dbReference>
<dbReference type="InterPro" id="IPR036921">
    <property type="entry name" value="PurM-like_N_sf"/>
</dbReference>
<evidence type="ECO:0000256" key="9">
    <source>
        <dbReference type="ARBA" id="ARBA00032931"/>
    </source>
</evidence>
<feature type="domain" description="PurM-like C-terminal" evidence="13">
    <location>
        <begin position="189"/>
        <end position="363"/>
    </location>
</feature>
<proteinExistence type="inferred from homology"/>
<dbReference type="GO" id="GO:0046084">
    <property type="term" value="P:adenine biosynthetic process"/>
    <property type="evidence" value="ECO:0007669"/>
    <property type="project" value="TreeGrafter"/>
</dbReference>
<evidence type="ECO:0000256" key="4">
    <source>
        <dbReference type="ARBA" id="ARBA00020367"/>
    </source>
</evidence>
<evidence type="ECO:0000256" key="5">
    <source>
        <dbReference type="ARBA" id="ARBA00022598"/>
    </source>
</evidence>